<sequence length="97" mass="10628">GQNCGLVKNYALSVDVSEGTDEEEVGILLRDLNTREIGPEVFEEAKAPKGRRAARVYLNGNLLGLHSNPVGLVREIRERRRSGSSPRPSGTRPTRST</sequence>
<accession>T1BQK9</accession>
<dbReference type="EMBL" id="AUZY01006038">
    <property type="protein sequence ID" value="EQD55524.1"/>
    <property type="molecule type" value="Genomic_DNA"/>
</dbReference>
<feature type="compositionally biased region" description="Low complexity" evidence="1">
    <location>
        <begin position="83"/>
        <end position="97"/>
    </location>
</feature>
<dbReference type="SUPFAM" id="SSF64484">
    <property type="entry name" value="beta and beta-prime subunits of DNA dependent RNA-polymerase"/>
    <property type="match status" value="1"/>
</dbReference>
<evidence type="ECO:0000259" key="2">
    <source>
        <dbReference type="Pfam" id="PF04566"/>
    </source>
</evidence>
<proteinExistence type="predicted"/>
<dbReference type="GO" id="GO:0006351">
    <property type="term" value="P:DNA-templated transcription"/>
    <property type="evidence" value="ECO:0007669"/>
    <property type="project" value="InterPro"/>
</dbReference>
<reference evidence="3" key="2">
    <citation type="journal article" date="2014" name="ISME J.">
        <title>Microbial stratification in low pH oxic and suboxic macroscopic growths along an acid mine drainage.</title>
        <authorList>
            <person name="Mendez-Garcia C."/>
            <person name="Mesa V."/>
            <person name="Sprenger R.R."/>
            <person name="Richter M."/>
            <person name="Diez M.S."/>
            <person name="Solano J."/>
            <person name="Bargiela R."/>
            <person name="Golyshina O.V."/>
            <person name="Manteca A."/>
            <person name="Ramos J.L."/>
            <person name="Gallego J.R."/>
            <person name="Llorente I."/>
            <person name="Martins Dos Santos V.A."/>
            <person name="Jensen O.N."/>
            <person name="Pelaez A.I."/>
            <person name="Sanchez J."/>
            <person name="Ferrer M."/>
        </authorList>
    </citation>
    <scope>NUCLEOTIDE SEQUENCE</scope>
</reference>
<dbReference type="InterPro" id="IPR007646">
    <property type="entry name" value="RNA_pol_Rpb2_4"/>
</dbReference>
<dbReference type="Gene3D" id="3.90.1070.20">
    <property type="match status" value="1"/>
</dbReference>
<reference evidence="3" key="1">
    <citation type="submission" date="2013-08" db="EMBL/GenBank/DDBJ databases">
        <authorList>
            <person name="Mendez C."/>
            <person name="Richter M."/>
            <person name="Ferrer M."/>
            <person name="Sanchez J."/>
        </authorList>
    </citation>
    <scope>NUCLEOTIDE SEQUENCE</scope>
</reference>
<dbReference type="Pfam" id="PF04566">
    <property type="entry name" value="RNA_pol_Rpb2_4"/>
    <property type="match status" value="1"/>
</dbReference>
<organism evidence="3">
    <name type="scientific">mine drainage metagenome</name>
    <dbReference type="NCBI Taxonomy" id="410659"/>
    <lineage>
        <taxon>unclassified sequences</taxon>
        <taxon>metagenomes</taxon>
        <taxon>ecological metagenomes</taxon>
    </lineage>
</organism>
<protein>
    <submittedName>
        <fullName evidence="3">RNA polymerase Rpb2, domain protein 4 domain protein</fullName>
        <ecNumber evidence="3">2.7.7.6</ecNumber>
    </submittedName>
</protein>
<evidence type="ECO:0000313" key="3">
    <source>
        <dbReference type="EMBL" id="EQD55524.1"/>
    </source>
</evidence>
<keyword evidence="3" id="KW-0548">Nucleotidyltransferase</keyword>
<gene>
    <name evidence="3" type="ORF">B1B_09183</name>
</gene>
<name>T1BQK9_9ZZZZ</name>
<keyword evidence="3" id="KW-0808">Transferase</keyword>
<dbReference type="AlphaFoldDB" id="T1BQK9"/>
<dbReference type="EC" id="2.7.7.6" evidence="3"/>
<evidence type="ECO:0000256" key="1">
    <source>
        <dbReference type="SAM" id="MobiDB-lite"/>
    </source>
</evidence>
<dbReference type="GO" id="GO:0003677">
    <property type="term" value="F:DNA binding"/>
    <property type="evidence" value="ECO:0007669"/>
    <property type="project" value="InterPro"/>
</dbReference>
<feature type="region of interest" description="Disordered" evidence="1">
    <location>
        <begin position="76"/>
        <end position="97"/>
    </location>
</feature>
<feature type="non-terminal residue" evidence="3">
    <location>
        <position position="97"/>
    </location>
</feature>
<feature type="non-terminal residue" evidence="3">
    <location>
        <position position="1"/>
    </location>
</feature>
<feature type="domain" description="RNA polymerase Rpb2" evidence="2">
    <location>
        <begin position="56"/>
        <end position="84"/>
    </location>
</feature>
<dbReference type="GO" id="GO:0003899">
    <property type="term" value="F:DNA-directed RNA polymerase activity"/>
    <property type="evidence" value="ECO:0007669"/>
    <property type="project" value="UniProtKB-EC"/>
</dbReference>
<comment type="caution">
    <text evidence="3">The sequence shown here is derived from an EMBL/GenBank/DDBJ whole genome shotgun (WGS) entry which is preliminary data.</text>
</comment>